<dbReference type="HAMAP" id="MF_01661">
    <property type="entry name" value="D_rib_pyranase"/>
    <property type="match status" value="1"/>
</dbReference>
<dbReference type="RefSeq" id="WP_092361691.1">
    <property type="nucleotide sequence ID" value="NZ_CAJJSN010000006.1"/>
</dbReference>
<gene>
    <name evidence="6" type="primary">rbsD</name>
    <name evidence="7" type="ORF">SAMN05216313_10598</name>
</gene>
<comment type="pathway">
    <text evidence="6">Carbohydrate metabolism; D-ribose degradation; D-ribose 5-phosphate from beta-D-ribopyranose: step 1/2.</text>
</comment>
<dbReference type="GO" id="GO:0048029">
    <property type="term" value="F:monosaccharide binding"/>
    <property type="evidence" value="ECO:0007669"/>
    <property type="project" value="InterPro"/>
</dbReference>
<dbReference type="Proteomes" id="UP000198508">
    <property type="component" value="Unassembled WGS sequence"/>
</dbReference>
<evidence type="ECO:0000256" key="1">
    <source>
        <dbReference type="ARBA" id="ARBA00000223"/>
    </source>
</evidence>
<dbReference type="GO" id="GO:0062193">
    <property type="term" value="F:D-ribose pyranase activity"/>
    <property type="evidence" value="ECO:0007669"/>
    <property type="project" value="UniProtKB-EC"/>
</dbReference>
<dbReference type="InterPro" id="IPR023064">
    <property type="entry name" value="D-ribose_pyranase"/>
</dbReference>
<dbReference type="Gene3D" id="3.40.1650.10">
    <property type="entry name" value="RbsD-like domain"/>
    <property type="match status" value="1"/>
</dbReference>
<dbReference type="AlphaFoldDB" id="A0A1I0DVT1"/>
<evidence type="ECO:0000256" key="6">
    <source>
        <dbReference type="HAMAP-Rule" id="MF_01661"/>
    </source>
</evidence>
<dbReference type="PANTHER" id="PTHR37831">
    <property type="entry name" value="D-RIBOSE PYRANASE"/>
    <property type="match status" value="1"/>
</dbReference>
<comment type="caution">
    <text evidence="6">Lacks conserved residue(s) required for the propagation of feature annotation.</text>
</comment>
<evidence type="ECO:0000256" key="4">
    <source>
        <dbReference type="ARBA" id="ARBA00023235"/>
    </source>
</evidence>
<dbReference type="EC" id="5.4.99.62" evidence="2 6"/>
<comment type="function">
    <text evidence="6">Catalyzes the interconversion of beta-pyran and beta-furan forms of D-ribose.</text>
</comment>
<dbReference type="SUPFAM" id="SSF102546">
    <property type="entry name" value="RbsD-like"/>
    <property type="match status" value="1"/>
</dbReference>
<dbReference type="NCBIfam" id="NF008761">
    <property type="entry name" value="PRK11797.1"/>
    <property type="match status" value="1"/>
</dbReference>
<comment type="similarity">
    <text evidence="6">Belongs to the RbsD / FucU family. RbsD subfamily.</text>
</comment>
<dbReference type="GO" id="GO:0005829">
    <property type="term" value="C:cytosol"/>
    <property type="evidence" value="ECO:0007669"/>
    <property type="project" value="TreeGrafter"/>
</dbReference>
<dbReference type="EMBL" id="FOIM01000005">
    <property type="protein sequence ID" value="SET36624.1"/>
    <property type="molecule type" value="Genomic_DNA"/>
</dbReference>
<feature type="active site" description="Proton donor" evidence="6">
    <location>
        <position position="20"/>
    </location>
</feature>
<proteinExistence type="inferred from homology"/>
<evidence type="ECO:0000256" key="2">
    <source>
        <dbReference type="ARBA" id="ARBA00012862"/>
    </source>
</evidence>
<accession>A0A1I0DVT1</accession>
<keyword evidence="4 6" id="KW-0413">Isomerase</keyword>
<dbReference type="InterPro" id="IPR007721">
    <property type="entry name" value="RbsD_FucU"/>
</dbReference>
<comment type="subunit">
    <text evidence="6">Homodecamer.</text>
</comment>
<name>A0A1I0DVT1_9FIRM</name>
<sequence length="132" mass="14513">MLKKGILNPNIARLLAETGHKDTIVVSDAGLPMPLGVERIDLAWKENEPGYIPVLAEILEHIVVEKAILAEELKTVSPAMHEEILKTLPQGVPVEYVPHVELKEQTKQARGIIRTGEFTPYPSVILVAGCAY</sequence>
<reference evidence="8" key="1">
    <citation type="submission" date="2016-10" db="EMBL/GenBank/DDBJ databases">
        <authorList>
            <person name="Varghese N."/>
            <person name="Submissions S."/>
        </authorList>
    </citation>
    <scope>NUCLEOTIDE SEQUENCE [LARGE SCALE GENOMIC DNA]</scope>
    <source>
        <strain evidence="8">NLAE-zl-G277</strain>
    </source>
</reference>
<dbReference type="UniPathway" id="UPA00916">
    <property type="reaction ID" value="UER00888"/>
</dbReference>
<dbReference type="PANTHER" id="PTHR37831:SF1">
    <property type="entry name" value="D-RIBOSE PYRANASE"/>
    <property type="match status" value="1"/>
</dbReference>
<comment type="subcellular location">
    <subcellularLocation>
        <location evidence="6">Cytoplasm</location>
    </subcellularLocation>
</comment>
<evidence type="ECO:0000256" key="5">
    <source>
        <dbReference type="ARBA" id="ARBA00023277"/>
    </source>
</evidence>
<comment type="catalytic activity">
    <reaction evidence="1 6">
        <text>beta-D-ribopyranose = beta-D-ribofuranose</text>
        <dbReference type="Rhea" id="RHEA:25432"/>
        <dbReference type="ChEBI" id="CHEBI:27476"/>
        <dbReference type="ChEBI" id="CHEBI:47002"/>
        <dbReference type="EC" id="5.4.99.62"/>
    </reaction>
</comment>
<keyword evidence="5 6" id="KW-0119">Carbohydrate metabolism</keyword>
<evidence type="ECO:0000313" key="7">
    <source>
        <dbReference type="EMBL" id="SET36624.1"/>
    </source>
</evidence>
<organism evidence="7 8">
    <name type="scientific">Enterocloster lavalensis</name>
    <dbReference type="NCBI Taxonomy" id="460384"/>
    <lineage>
        <taxon>Bacteria</taxon>
        <taxon>Bacillati</taxon>
        <taxon>Bacillota</taxon>
        <taxon>Clostridia</taxon>
        <taxon>Lachnospirales</taxon>
        <taxon>Lachnospiraceae</taxon>
        <taxon>Enterocloster</taxon>
    </lineage>
</organism>
<evidence type="ECO:0000313" key="8">
    <source>
        <dbReference type="Proteomes" id="UP000198508"/>
    </source>
</evidence>
<dbReference type="Pfam" id="PF05025">
    <property type="entry name" value="RbsD_FucU"/>
    <property type="match status" value="1"/>
</dbReference>
<keyword evidence="8" id="KW-1185">Reference proteome</keyword>
<protein>
    <recommendedName>
        <fullName evidence="2 6">D-ribose pyranase</fullName>
        <ecNumber evidence="2 6">5.4.99.62</ecNumber>
    </recommendedName>
</protein>
<feature type="binding site" evidence="6">
    <location>
        <position position="99"/>
    </location>
    <ligand>
        <name>substrate</name>
    </ligand>
</feature>
<dbReference type="InterPro" id="IPR023750">
    <property type="entry name" value="RbsD-like_sf"/>
</dbReference>
<keyword evidence="3 6" id="KW-0963">Cytoplasm</keyword>
<feature type="binding site" evidence="6">
    <location>
        <position position="28"/>
    </location>
    <ligand>
        <name>substrate</name>
    </ligand>
</feature>
<evidence type="ECO:0000256" key="3">
    <source>
        <dbReference type="ARBA" id="ARBA00022490"/>
    </source>
</evidence>
<dbReference type="GO" id="GO:0019303">
    <property type="term" value="P:D-ribose catabolic process"/>
    <property type="evidence" value="ECO:0007669"/>
    <property type="project" value="UniProtKB-UniRule"/>
</dbReference>
<dbReference type="STRING" id="460384.SAMN05216313_10598"/>
<dbReference type="GO" id="GO:0016872">
    <property type="term" value="F:intramolecular lyase activity"/>
    <property type="evidence" value="ECO:0007669"/>
    <property type="project" value="UniProtKB-UniRule"/>
</dbReference>